<dbReference type="InterPro" id="IPR044839">
    <property type="entry name" value="NDR1-like"/>
</dbReference>
<dbReference type="PANTHER" id="PTHR31234:SF4">
    <property type="entry name" value="EXPRESSED PROTEIN"/>
    <property type="match status" value="1"/>
</dbReference>
<keyword evidence="2" id="KW-0812">Transmembrane</keyword>
<dbReference type="Proteomes" id="UP000554482">
    <property type="component" value="Unassembled WGS sequence"/>
</dbReference>
<dbReference type="AlphaFoldDB" id="A0A7J6W2Q3"/>
<evidence type="ECO:0000256" key="2">
    <source>
        <dbReference type="ARBA" id="ARBA00022692"/>
    </source>
</evidence>
<dbReference type="OrthoDB" id="1917236at2759"/>
<feature type="domain" description="Late embryogenesis abundant protein LEA-2 subgroup" evidence="5">
    <location>
        <begin position="36"/>
        <end position="131"/>
    </location>
</feature>
<keyword evidence="7" id="KW-1185">Reference proteome</keyword>
<evidence type="ECO:0000313" key="6">
    <source>
        <dbReference type="EMBL" id="KAF5190822.1"/>
    </source>
</evidence>
<proteinExistence type="predicted"/>
<dbReference type="InterPro" id="IPR004864">
    <property type="entry name" value="LEA_2"/>
</dbReference>
<keyword evidence="3" id="KW-1133">Transmembrane helix</keyword>
<gene>
    <name evidence="6" type="ORF">FRX31_019590</name>
</gene>
<accession>A0A7J6W2Q3</accession>
<dbReference type="Pfam" id="PF03168">
    <property type="entry name" value="LEA_2"/>
    <property type="match status" value="1"/>
</dbReference>
<organism evidence="6 7">
    <name type="scientific">Thalictrum thalictroides</name>
    <name type="common">Rue-anemone</name>
    <name type="synonym">Anemone thalictroides</name>
    <dbReference type="NCBI Taxonomy" id="46969"/>
    <lineage>
        <taxon>Eukaryota</taxon>
        <taxon>Viridiplantae</taxon>
        <taxon>Streptophyta</taxon>
        <taxon>Embryophyta</taxon>
        <taxon>Tracheophyta</taxon>
        <taxon>Spermatophyta</taxon>
        <taxon>Magnoliopsida</taxon>
        <taxon>Ranunculales</taxon>
        <taxon>Ranunculaceae</taxon>
        <taxon>Thalictroideae</taxon>
        <taxon>Thalictrum</taxon>
    </lineage>
</organism>
<comment type="caution">
    <text evidence="6">The sequence shown here is derived from an EMBL/GenBank/DDBJ whole genome shotgun (WGS) entry which is preliminary data.</text>
</comment>
<dbReference type="GO" id="GO:0098542">
    <property type="term" value="P:defense response to other organism"/>
    <property type="evidence" value="ECO:0007669"/>
    <property type="project" value="InterPro"/>
</dbReference>
<comment type="subcellular location">
    <subcellularLocation>
        <location evidence="1">Membrane</location>
        <topology evidence="1">Single-pass membrane protein</topology>
    </subcellularLocation>
</comment>
<evidence type="ECO:0000256" key="3">
    <source>
        <dbReference type="ARBA" id="ARBA00022989"/>
    </source>
</evidence>
<name>A0A7J6W2Q3_THATH</name>
<evidence type="ECO:0000259" key="5">
    <source>
        <dbReference type="Pfam" id="PF03168"/>
    </source>
</evidence>
<protein>
    <submittedName>
        <fullName evidence="6">Late embryogenesis abundant (LEA) hydroxyproline-rich glycoprotein family</fullName>
    </submittedName>
</protein>
<reference evidence="6 7" key="1">
    <citation type="submission" date="2020-06" db="EMBL/GenBank/DDBJ databases">
        <title>Transcriptomic and genomic resources for Thalictrum thalictroides and T. hernandezii: Facilitating candidate gene discovery in an emerging model plant lineage.</title>
        <authorList>
            <person name="Arias T."/>
            <person name="Riano-Pachon D.M."/>
            <person name="Di Stilio V.S."/>
        </authorList>
    </citation>
    <scope>NUCLEOTIDE SEQUENCE [LARGE SCALE GENOMIC DNA]</scope>
    <source>
        <strain evidence="7">cv. WT478/WT964</strain>
        <tissue evidence="6">Leaves</tissue>
    </source>
</reference>
<dbReference type="GO" id="GO:0016020">
    <property type="term" value="C:membrane"/>
    <property type="evidence" value="ECO:0007669"/>
    <property type="project" value="UniProtKB-SubCell"/>
</dbReference>
<keyword evidence="4" id="KW-0472">Membrane</keyword>
<dbReference type="EMBL" id="JABWDY010023559">
    <property type="protein sequence ID" value="KAF5190822.1"/>
    <property type="molecule type" value="Genomic_DNA"/>
</dbReference>
<evidence type="ECO:0000256" key="1">
    <source>
        <dbReference type="ARBA" id="ARBA00004167"/>
    </source>
</evidence>
<evidence type="ECO:0000256" key="4">
    <source>
        <dbReference type="ARBA" id="ARBA00023136"/>
    </source>
</evidence>
<evidence type="ECO:0000313" key="7">
    <source>
        <dbReference type="Proteomes" id="UP000554482"/>
    </source>
</evidence>
<dbReference type="PANTHER" id="PTHR31234">
    <property type="entry name" value="LATE EMBRYOGENESIS ABUNDANT (LEA) HYDROXYPROLINE-RICH GLYCOPROTEIN FAMILY"/>
    <property type="match status" value="1"/>
</dbReference>
<sequence length="154" mass="17420">MLWPSDPKLNIVRIQLNHVRPHISPSPSLDISMAITIKVRNRDFFSLNYDSLVVSIGYRGRQLGFVNSNNGFLRSRASSYVNATLVLDGIQIIHDVFYLIEDLAKGEIPFDTVTQINGNLGLFFFDIPIKGKVSCEVYVNTANQTIMHQDCYPE</sequence>